<dbReference type="AlphaFoldDB" id="V4AK66"/>
<dbReference type="KEGG" id="lgi:LOTGIDRAFT_237326"/>
<evidence type="ECO:0000259" key="2">
    <source>
        <dbReference type="PROSITE" id="PS00028"/>
    </source>
</evidence>
<feature type="compositionally biased region" description="Basic residues" evidence="1">
    <location>
        <begin position="315"/>
        <end position="325"/>
    </location>
</feature>
<dbReference type="InterPro" id="IPR013087">
    <property type="entry name" value="Znf_C2H2_type"/>
</dbReference>
<dbReference type="STRING" id="225164.V4AK66"/>
<feature type="domain" description="C2H2-type" evidence="2">
    <location>
        <begin position="954"/>
        <end position="975"/>
    </location>
</feature>
<feature type="compositionally biased region" description="Basic and acidic residues" evidence="1">
    <location>
        <begin position="302"/>
        <end position="314"/>
    </location>
</feature>
<evidence type="ECO:0000313" key="4">
    <source>
        <dbReference type="Proteomes" id="UP000030746"/>
    </source>
</evidence>
<feature type="region of interest" description="Disordered" evidence="1">
    <location>
        <begin position="836"/>
        <end position="917"/>
    </location>
</feature>
<dbReference type="HOGENOM" id="CLU_303715_0_0_1"/>
<feature type="compositionally biased region" description="Basic and acidic residues" evidence="1">
    <location>
        <begin position="853"/>
        <end position="886"/>
    </location>
</feature>
<feature type="compositionally biased region" description="Basic and acidic residues" evidence="1">
    <location>
        <begin position="836"/>
        <end position="846"/>
    </location>
</feature>
<protein>
    <recommendedName>
        <fullName evidence="2">C2H2-type domain-containing protein</fullName>
    </recommendedName>
</protein>
<feature type="region of interest" description="Disordered" evidence="1">
    <location>
        <begin position="302"/>
        <end position="329"/>
    </location>
</feature>
<feature type="region of interest" description="Disordered" evidence="1">
    <location>
        <begin position="178"/>
        <end position="199"/>
    </location>
</feature>
<evidence type="ECO:0000256" key="1">
    <source>
        <dbReference type="SAM" id="MobiDB-lite"/>
    </source>
</evidence>
<keyword evidence="4" id="KW-1185">Reference proteome</keyword>
<feature type="compositionally biased region" description="Acidic residues" evidence="1">
    <location>
        <begin position="907"/>
        <end position="917"/>
    </location>
</feature>
<proteinExistence type="predicted"/>
<dbReference type="EMBL" id="KB199699">
    <property type="protein sequence ID" value="ESP04589.1"/>
    <property type="molecule type" value="Genomic_DNA"/>
</dbReference>
<dbReference type="Gene3D" id="6.10.140.2220">
    <property type="match status" value="1"/>
</dbReference>
<dbReference type="GeneID" id="20250425"/>
<dbReference type="PROSITE" id="PS00028">
    <property type="entry name" value="ZINC_FINGER_C2H2_1"/>
    <property type="match status" value="1"/>
</dbReference>
<sequence>MKKICLSDADSELFNDELNPQEFDFFQRHKETFKCMWVEQGKPFWTRFCITFRSYTSKYGIIKDMPYNSERLRDIMDFAFIVIHDNFVDSKSSAAKNFLIDIARLAQNKDKLPYLDSKKFSKDPFYSRDTRDIFRMFFGPPSEKVSYIKVYILFPVYMRLCGSVCRCLIRWMDAENQDSDDESYWTPPEPIKQEDNDDQDSTEYLNRVLMCESCIEECGVLYLKEKQAGSPEGPQHLPLWMFGNPRFEEEENPLYDPDFLHSDWREGMNIDEFRDFIYFLKICYGKADDKCKTCEQIRQKKERMLAKSEEDENKKRKKKKRKNKKKKDDLLDDKLPVLEENLDKDDRSISLAGFDASNPNVEPSLTVNRPSKRRYKYFGADSEVDTSVIYGLSKKSAADKSTGPNSTGVKVVKIYSAKTKGRETVIYVPMDVKAVAVNKPNKNDHYGKMDISGLEHLPQLFGWAEGQGWCLAVINYQIEEKEKFSSFTNFTLKIAGQNEIVVRSIMDCLLKYICSRKSRSCPGWILHVDDVIASVVDEFCLTGITIIITENIPYRELLTDWEIASERQVDLNVDSDEETRDFIKSTEKEFSIKYETKTLHHNLTNEVIEGWKLYYAIVKRVREYCEINLKRPCDGPNRKKLVSIEVVRGCIDLKILQKDKSQINPDDYYYPGLDEIDHMYLKAWLKLEKRGIRSKGSGRDVFKFILQRQTEAFHETEEGRRLEREAASGISGKASTVEVNIIRKSRKHGKSKTSIAISQQTTHKCSEKVCSHKGELSQISKSLEEVLHNMKMARGNEKNYEYWGEVLEKQVSQQQEVIIKEHREQVDKIYQEFERETMKVGSRREENNDDEKMDSVTKEDGSGVGERKVKGNEAKISRNESKEGKSKSNGLTSKPKVANSEVKVESSSEEDCIDSSSEDEEQNLRICTNCNKTEPVFRTYKKCQRCQEEGITECRFYCGRDCQVEDWLKKHRMEHVENKL</sequence>
<name>V4AK66_LOTGI</name>
<organism evidence="3 4">
    <name type="scientific">Lottia gigantea</name>
    <name type="common">Giant owl limpet</name>
    <dbReference type="NCBI Taxonomy" id="225164"/>
    <lineage>
        <taxon>Eukaryota</taxon>
        <taxon>Metazoa</taxon>
        <taxon>Spiralia</taxon>
        <taxon>Lophotrochozoa</taxon>
        <taxon>Mollusca</taxon>
        <taxon>Gastropoda</taxon>
        <taxon>Patellogastropoda</taxon>
        <taxon>Lottioidea</taxon>
        <taxon>Lottiidae</taxon>
        <taxon>Lottia</taxon>
    </lineage>
</organism>
<dbReference type="RefSeq" id="XP_009044758.1">
    <property type="nucleotide sequence ID" value="XM_009046510.1"/>
</dbReference>
<dbReference type="InterPro" id="IPR058430">
    <property type="entry name" value="DUF8117"/>
</dbReference>
<accession>V4AK66</accession>
<dbReference type="Pfam" id="PF26431">
    <property type="entry name" value="DUF8117"/>
    <property type="match status" value="1"/>
</dbReference>
<dbReference type="CTD" id="20250425"/>
<dbReference type="OrthoDB" id="432970at2759"/>
<dbReference type="OMA" id="DFAFIVV"/>
<evidence type="ECO:0000313" key="3">
    <source>
        <dbReference type="EMBL" id="ESP04589.1"/>
    </source>
</evidence>
<dbReference type="Proteomes" id="UP000030746">
    <property type="component" value="Unassembled WGS sequence"/>
</dbReference>
<gene>
    <name evidence="3" type="ORF">LOTGIDRAFT_237326</name>
</gene>
<reference evidence="3 4" key="1">
    <citation type="journal article" date="2013" name="Nature">
        <title>Insights into bilaterian evolution from three spiralian genomes.</title>
        <authorList>
            <person name="Simakov O."/>
            <person name="Marletaz F."/>
            <person name="Cho S.J."/>
            <person name="Edsinger-Gonzales E."/>
            <person name="Havlak P."/>
            <person name="Hellsten U."/>
            <person name="Kuo D.H."/>
            <person name="Larsson T."/>
            <person name="Lv J."/>
            <person name="Arendt D."/>
            <person name="Savage R."/>
            <person name="Osoegawa K."/>
            <person name="de Jong P."/>
            <person name="Grimwood J."/>
            <person name="Chapman J.A."/>
            <person name="Shapiro H."/>
            <person name="Aerts A."/>
            <person name="Otillar R.P."/>
            <person name="Terry A.Y."/>
            <person name="Boore J.L."/>
            <person name="Grigoriev I.V."/>
            <person name="Lindberg D.R."/>
            <person name="Seaver E.C."/>
            <person name="Weisblat D.A."/>
            <person name="Putnam N.H."/>
            <person name="Rokhsar D.S."/>
        </authorList>
    </citation>
    <scope>NUCLEOTIDE SEQUENCE [LARGE SCALE GENOMIC DNA]</scope>
</reference>